<protein>
    <submittedName>
        <fullName evidence="1">Uncharacterized protein</fullName>
    </submittedName>
</protein>
<reference evidence="1" key="1">
    <citation type="submission" date="2020-03" db="EMBL/GenBank/DDBJ databases">
        <authorList>
            <person name="Weist P."/>
        </authorList>
    </citation>
    <scope>NUCLEOTIDE SEQUENCE</scope>
</reference>
<name>A0A9N7U5T1_PLEPL</name>
<dbReference type="Proteomes" id="UP001153269">
    <property type="component" value="Unassembled WGS sequence"/>
</dbReference>
<evidence type="ECO:0000313" key="2">
    <source>
        <dbReference type="Proteomes" id="UP001153269"/>
    </source>
</evidence>
<evidence type="ECO:0000313" key="1">
    <source>
        <dbReference type="EMBL" id="CAB1424511.1"/>
    </source>
</evidence>
<accession>A0A9N7U5T1</accession>
<dbReference type="AlphaFoldDB" id="A0A9N7U5T1"/>
<gene>
    <name evidence="1" type="ORF">PLEPLA_LOCUS12439</name>
</gene>
<dbReference type="EMBL" id="CADEAL010000735">
    <property type="protein sequence ID" value="CAB1424511.1"/>
    <property type="molecule type" value="Genomic_DNA"/>
</dbReference>
<keyword evidence="2" id="KW-1185">Reference proteome</keyword>
<comment type="caution">
    <text evidence="1">The sequence shown here is derived from an EMBL/GenBank/DDBJ whole genome shotgun (WGS) entry which is preliminary data.</text>
</comment>
<proteinExistence type="predicted"/>
<organism evidence="1 2">
    <name type="scientific">Pleuronectes platessa</name>
    <name type="common">European plaice</name>
    <dbReference type="NCBI Taxonomy" id="8262"/>
    <lineage>
        <taxon>Eukaryota</taxon>
        <taxon>Metazoa</taxon>
        <taxon>Chordata</taxon>
        <taxon>Craniata</taxon>
        <taxon>Vertebrata</taxon>
        <taxon>Euteleostomi</taxon>
        <taxon>Actinopterygii</taxon>
        <taxon>Neopterygii</taxon>
        <taxon>Teleostei</taxon>
        <taxon>Neoteleostei</taxon>
        <taxon>Acanthomorphata</taxon>
        <taxon>Carangaria</taxon>
        <taxon>Pleuronectiformes</taxon>
        <taxon>Pleuronectoidei</taxon>
        <taxon>Pleuronectidae</taxon>
        <taxon>Pleuronectes</taxon>
    </lineage>
</organism>
<sequence>MRVLFLQEEEVAVNSVKGPGCAVNTGSAGSTHALSLFRPVTRSVFNMPPAHLHYFEKEWFKCEASVCDRPMSLPLWEPCNAGVTRAEGGGILYAAGHREIMAIPPQLAHTIEERGGSEDSSFNQAIVWANYI</sequence>